<dbReference type="SMART" id="SM00442">
    <property type="entry name" value="FGF"/>
    <property type="match status" value="1"/>
</dbReference>
<evidence type="ECO:0000256" key="2">
    <source>
        <dbReference type="SAM" id="MobiDB-lite"/>
    </source>
</evidence>
<keyword evidence="4" id="KW-1185">Reference proteome</keyword>
<dbReference type="Proteomes" id="UP001187531">
    <property type="component" value="Unassembled WGS sequence"/>
</dbReference>
<gene>
    <name evidence="3" type="ORF">QYM36_010887</name>
</gene>
<organism evidence="3 4">
    <name type="scientific">Artemia franciscana</name>
    <name type="common">Brine shrimp</name>
    <name type="synonym">Artemia sanfranciscana</name>
    <dbReference type="NCBI Taxonomy" id="6661"/>
    <lineage>
        <taxon>Eukaryota</taxon>
        <taxon>Metazoa</taxon>
        <taxon>Ecdysozoa</taxon>
        <taxon>Arthropoda</taxon>
        <taxon>Crustacea</taxon>
        <taxon>Branchiopoda</taxon>
        <taxon>Anostraca</taxon>
        <taxon>Artemiidae</taxon>
        <taxon>Artemia</taxon>
    </lineage>
</organism>
<comment type="similarity">
    <text evidence="1">Belongs to the heparin-binding growth factors family.</text>
</comment>
<sequence length="266" mass="30625">MVARCGFCRPHNLPSQSNRENMPKIRQLMNGCSNKFVYLNGNKPRANGAPNTTEGQLYIKPLNIEGRVSIQSVSTRKFLCFSRKGRPELKATFRNKYCEFQEEVMNGYVVYNSAFNDRWSLGFSKKGSPQISSKLKNPKCKRFIKYNVVEKEPEKSVQTMIADFVNSLFDKNLLHKISSKTVSDKKKDDFSESTFAKDVLEPVLPKKRKDRIERWVSGTIKHQRKKGSDNVAQTLRVDAKTRTRETGGNRRLKKKYRSRSVNGDQT</sequence>
<accession>A0AA88HTY8</accession>
<evidence type="ECO:0000256" key="1">
    <source>
        <dbReference type="ARBA" id="ARBA00007936"/>
    </source>
</evidence>
<comment type="caution">
    <text evidence="3">The sequence shown here is derived from an EMBL/GenBank/DDBJ whole genome shotgun (WGS) entry which is preliminary data.</text>
</comment>
<dbReference type="AlphaFoldDB" id="A0AA88HTY8"/>
<dbReference type="Pfam" id="PF00167">
    <property type="entry name" value="FGF"/>
    <property type="match status" value="1"/>
</dbReference>
<dbReference type="InterPro" id="IPR008996">
    <property type="entry name" value="IL1/FGF"/>
</dbReference>
<feature type="compositionally biased region" description="Basic and acidic residues" evidence="2">
    <location>
        <begin position="239"/>
        <end position="248"/>
    </location>
</feature>
<dbReference type="SUPFAM" id="SSF50353">
    <property type="entry name" value="Cytokine"/>
    <property type="match status" value="1"/>
</dbReference>
<dbReference type="CDD" id="cd23307">
    <property type="entry name" value="beta-trefoil_FGF8-like"/>
    <property type="match status" value="1"/>
</dbReference>
<dbReference type="GO" id="GO:0008083">
    <property type="term" value="F:growth factor activity"/>
    <property type="evidence" value="ECO:0007669"/>
    <property type="project" value="InterPro"/>
</dbReference>
<name>A0AA88HTY8_ARTSF</name>
<dbReference type="PANTHER" id="PTHR11486">
    <property type="entry name" value="FIBROBLAST GROWTH FACTOR"/>
    <property type="match status" value="1"/>
</dbReference>
<evidence type="ECO:0000313" key="3">
    <source>
        <dbReference type="EMBL" id="KAK2712006.1"/>
    </source>
</evidence>
<reference evidence="3" key="1">
    <citation type="submission" date="2023-07" db="EMBL/GenBank/DDBJ databases">
        <title>Chromosome-level genome assembly of Artemia franciscana.</title>
        <authorList>
            <person name="Jo E."/>
        </authorList>
    </citation>
    <scope>NUCLEOTIDE SEQUENCE</scope>
    <source>
        <tissue evidence="3">Whole body</tissue>
    </source>
</reference>
<evidence type="ECO:0000313" key="4">
    <source>
        <dbReference type="Proteomes" id="UP001187531"/>
    </source>
</evidence>
<dbReference type="InterPro" id="IPR002209">
    <property type="entry name" value="Fibroblast_GF_fam"/>
</dbReference>
<proteinExistence type="inferred from homology"/>
<dbReference type="Gene3D" id="2.80.10.50">
    <property type="match status" value="1"/>
</dbReference>
<feature type="region of interest" description="Disordered" evidence="2">
    <location>
        <begin position="239"/>
        <end position="266"/>
    </location>
</feature>
<dbReference type="EMBL" id="JAVRJZ010000015">
    <property type="protein sequence ID" value="KAK2712006.1"/>
    <property type="molecule type" value="Genomic_DNA"/>
</dbReference>
<protein>
    <submittedName>
        <fullName evidence="3">Uncharacterized protein</fullName>
    </submittedName>
</protein>